<reference evidence="3 4" key="1">
    <citation type="submission" date="2016-10" db="EMBL/GenBank/DDBJ databases">
        <title>Complete genome sequences of three Cupriavidus strains isolated from various Malaysian environments.</title>
        <authorList>
            <person name="Abdullah A.A.-A."/>
            <person name="Shafie N.A.H."/>
            <person name="Lau N.S."/>
        </authorList>
    </citation>
    <scope>NUCLEOTIDE SEQUENCE [LARGE SCALE GENOMIC DNA]</scope>
    <source>
        <strain evidence="3 4">USMAA1020</strain>
        <plasmid evidence="3 4">unnamed1</plasmid>
    </source>
</reference>
<protein>
    <recommendedName>
        <fullName evidence="2">TraK C-terminal domain-containing protein</fullName>
    </recommendedName>
</protein>
<proteinExistence type="predicted"/>
<dbReference type="EMBL" id="CP017756">
    <property type="protein sequence ID" value="AOZ11200.1"/>
    <property type="molecule type" value="Genomic_DNA"/>
</dbReference>
<accession>A0A1D9IGH8</accession>
<dbReference type="InterPro" id="IPR055397">
    <property type="entry name" value="TraK_C"/>
</dbReference>
<organism evidence="3 4">
    <name type="scientific">Cupriavidus malaysiensis</name>
    <dbReference type="NCBI Taxonomy" id="367825"/>
    <lineage>
        <taxon>Bacteria</taxon>
        <taxon>Pseudomonadati</taxon>
        <taxon>Pseudomonadota</taxon>
        <taxon>Betaproteobacteria</taxon>
        <taxon>Burkholderiales</taxon>
        <taxon>Burkholderiaceae</taxon>
        <taxon>Cupriavidus</taxon>
    </lineage>
</organism>
<name>A0A1D9IGH8_9BURK</name>
<feature type="domain" description="TraK C-terminal" evidence="2">
    <location>
        <begin position="145"/>
        <end position="247"/>
    </location>
</feature>
<dbReference type="Pfam" id="PF23536">
    <property type="entry name" value="TraK_C"/>
    <property type="match status" value="1"/>
</dbReference>
<evidence type="ECO:0000259" key="2">
    <source>
        <dbReference type="Pfam" id="PF23536"/>
    </source>
</evidence>
<evidence type="ECO:0000313" key="3">
    <source>
        <dbReference type="EMBL" id="AOZ11200.1"/>
    </source>
</evidence>
<evidence type="ECO:0000313" key="4">
    <source>
        <dbReference type="Proteomes" id="UP000177515"/>
    </source>
</evidence>
<keyword evidence="4" id="KW-1185">Reference proteome</keyword>
<keyword evidence="3" id="KW-0614">Plasmid</keyword>
<gene>
    <name evidence="3" type="ORF">BKK80_35190</name>
</gene>
<evidence type="ECO:0000256" key="1">
    <source>
        <dbReference type="SAM" id="MobiDB-lite"/>
    </source>
</evidence>
<geneLocation type="plasmid" evidence="3 4">
    <name>unnamed1</name>
</geneLocation>
<sequence length="255" mass="27309">MAFPGSAGTPSITPQTVATPPYNTRLPALGMPPGAKQSAKPTVIRTRPGMTEIVTIASQYPNRIATPFAKPNVIDQQDVEFKIVGNSVYVSAMSERPVAIFLSDVDNPAAVISLTLVPQNVPQQTITLELDVAGKTPGAASEETGRESEYIVNLRTLLRTVARGGTPRGFTLEELSIPMAVSNGIQVVPQTRYSGNKYDIFRYRLTNANAASVTLSEEAFESKGVRAVALFPRLQLPPGGETDVLIVADKIDAEE</sequence>
<dbReference type="Proteomes" id="UP000177515">
    <property type="component" value="Plasmid unnamed1"/>
</dbReference>
<feature type="region of interest" description="Disordered" evidence="1">
    <location>
        <begin position="1"/>
        <end position="24"/>
    </location>
</feature>
<feature type="compositionally biased region" description="Polar residues" evidence="1">
    <location>
        <begin position="8"/>
        <end position="22"/>
    </location>
</feature>